<dbReference type="InterPro" id="IPR004381">
    <property type="entry name" value="Glycerate_kinase"/>
</dbReference>
<protein>
    <recommendedName>
        <fullName evidence="6">Glycerate kinase</fullName>
    </recommendedName>
</protein>
<dbReference type="EMBL" id="BAAAYX010000013">
    <property type="protein sequence ID" value="GAA3709553.1"/>
    <property type="molecule type" value="Genomic_DNA"/>
</dbReference>
<dbReference type="InterPro" id="IPR018193">
    <property type="entry name" value="Glyc_kinase_flavodox-like_fold"/>
</dbReference>
<evidence type="ECO:0000313" key="5">
    <source>
        <dbReference type="Proteomes" id="UP001500051"/>
    </source>
</evidence>
<accession>A0ABP7DV43</accession>
<dbReference type="Pfam" id="PF02595">
    <property type="entry name" value="Gly_kinase"/>
    <property type="match status" value="1"/>
</dbReference>
<keyword evidence="3" id="KW-0418">Kinase</keyword>
<evidence type="ECO:0000256" key="1">
    <source>
        <dbReference type="ARBA" id="ARBA00006284"/>
    </source>
</evidence>
<dbReference type="RefSeq" id="WP_344813180.1">
    <property type="nucleotide sequence ID" value="NZ_BAAAYX010000013.1"/>
</dbReference>
<dbReference type="Gene3D" id="3.90.1510.10">
    <property type="entry name" value="Glycerate kinase, domain 2"/>
    <property type="match status" value="1"/>
</dbReference>
<keyword evidence="5" id="KW-1185">Reference proteome</keyword>
<evidence type="ECO:0008006" key="6">
    <source>
        <dbReference type="Google" id="ProtNLM"/>
    </source>
</evidence>
<keyword evidence="2" id="KW-0808">Transferase</keyword>
<evidence type="ECO:0000256" key="2">
    <source>
        <dbReference type="ARBA" id="ARBA00022679"/>
    </source>
</evidence>
<name>A0ABP7DV43_9ACTN</name>
<dbReference type="SUPFAM" id="SSF110738">
    <property type="entry name" value="Glycerate kinase I"/>
    <property type="match status" value="1"/>
</dbReference>
<organism evidence="4 5">
    <name type="scientific">Microlunatus aurantiacus</name>
    <dbReference type="NCBI Taxonomy" id="446786"/>
    <lineage>
        <taxon>Bacteria</taxon>
        <taxon>Bacillati</taxon>
        <taxon>Actinomycetota</taxon>
        <taxon>Actinomycetes</taxon>
        <taxon>Propionibacteriales</taxon>
        <taxon>Propionibacteriaceae</taxon>
        <taxon>Microlunatus</taxon>
    </lineage>
</organism>
<dbReference type="Proteomes" id="UP001500051">
    <property type="component" value="Unassembled WGS sequence"/>
</dbReference>
<reference evidence="5" key="1">
    <citation type="journal article" date="2019" name="Int. J. Syst. Evol. Microbiol.">
        <title>The Global Catalogue of Microorganisms (GCM) 10K type strain sequencing project: providing services to taxonomists for standard genome sequencing and annotation.</title>
        <authorList>
            <consortium name="The Broad Institute Genomics Platform"/>
            <consortium name="The Broad Institute Genome Sequencing Center for Infectious Disease"/>
            <person name="Wu L."/>
            <person name="Ma J."/>
        </authorList>
    </citation>
    <scope>NUCLEOTIDE SEQUENCE [LARGE SCALE GENOMIC DNA]</scope>
    <source>
        <strain evidence="5">JCM 16548</strain>
    </source>
</reference>
<dbReference type="InterPro" id="IPR018197">
    <property type="entry name" value="Glycerate_kinase_RE-like"/>
</dbReference>
<sequence>MRVLICPDRMGALSSAEAGRALAEGWPDAELRPVGEAGRGFVEATADGGGGTLQRAVWDGLPVEWACDGTDAVLAVSGVGGAAVEGSPIPYGSGSTLLGRAMATILTEQRPRRLLVDLAGIDVHDAGAGLLAGLGARSSGADLTFGVAGLAGLSAVDLGPARDLLDGVELVGVVPTPEREAQLLGLRGITSRRGRAAGEDPAPLLAADSALQHLTELVAPGQAGVPGAGACGGLGWVVLALGGRLATGPDLALADPGHRPDLVVSGCGVFDFASRGGGVVAAAARIAADHLAPCVIVAGEVLIGAREMRTMGIEAAYPIRVSSLDHPTGGDLTADEIAQAAVRVARSWHW</sequence>
<dbReference type="PANTHER" id="PTHR21599:SF0">
    <property type="entry name" value="GLYCERATE KINASE"/>
    <property type="match status" value="1"/>
</dbReference>
<evidence type="ECO:0000313" key="4">
    <source>
        <dbReference type="EMBL" id="GAA3709553.1"/>
    </source>
</evidence>
<proteinExistence type="inferred from homology"/>
<dbReference type="Gene3D" id="3.40.50.10350">
    <property type="entry name" value="Glycerate kinase, domain 1"/>
    <property type="match status" value="1"/>
</dbReference>
<comment type="similarity">
    <text evidence="1">Belongs to the glycerate kinase type-1 family.</text>
</comment>
<dbReference type="PANTHER" id="PTHR21599">
    <property type="entry name" value="GLYCERATE KINASE"/>
    <property type="match status" value="1"/>
</dbReference>
<comment type="caution">
    <text evidence="4">The sequence shown here is derived from an EMBL/GenBank/DDBJ whole genome shotgun (WGS) entry which is preliminary data.</text>
</comment>
<gene>
    <name evidence="4" type="ORF">GCM10022204_29810</name>
</gene>
<dbReference type="InterPro" id="IPR036129">
    <property type="entry name" value="Glycerate_kinase_sf"/>
</dbReference>
<evidence type="ECO:0000256" key="3">
    <source>
        <dbReference type="ARBA" id="ARBA00022777"/>
    </source>
</evidence>